<comment type="similarity">
    <text evidence="3">Belongs to the methyl-accepting chemotaxis (MCP) protein family.</text>
</comment>
<evidence type="ECO:0000256" key="5">
    <source>
        <dbReference type="SAM" id="Phobius"/>
    </source>
</evidence>
<dbReference type="Proteomes" id="UP000510822">
    <property type="component" value="Chromosome"/>
</dbReference>
<dbReference type="PANTHER" id="PTHR32089:SF112">
    <property type="entry name" value="LYSOZYME-LIKE PROTEIN-RELATED"/>
    <property type="match status" value="1"/>
</dbReference>
<protein>
    <submittedName>
        <fullName evidence="8">Methyl-accepting chemotaxis protein</fullName>
    </submittedName>
</protein>
<evidence type="ECO:0000259" key="6">
    <source>
        <dbReference type="PROSITE" id="PS50111"/>
    </source>
</evidence>
<evidence type="ECO:0000313" key="9">
    <source>
        <dbReference type="Proteomes" id="UP000510822"/>
    </source>
</evidence>
<keyword evidence="5" id="KW-1133">Transmembrane helix</keyword>
<reference evidence="8 9" key="1">
    <citation type="journal article" date="2016" name="Int. J. Syst. Evol. Microbiol.">
        <title>Chitinibacter fontanus sp. nov., isolated from a spring.</title>
        <authorList>
            <person name="Sheu S.Y."/>
            <person name="Li Y.S."/>
            <person name="Young C.C."/>
            <person name="Chen W.M."/>
        </authorList>
    </citation>
    <scope>NUCLEOTIDE SEQUENCE [LARGE SCALE GENOMIC DNA]</scope>
    <source>
        <strain evidence="8 9">STM-7</strain>
    </source>
</reference>
<dbReference type="InterPro" id="IPR003660">
    <property type="entry name" value="HAMP_dom"/>
</dbReference>
<dbReference type="PROSITE" id="PS50111">
    <property type="entry name" value="CHEMOTAXIS_TRANSDUC_2"/>
    <property type="match status" value="1"/>
</dbReference>
<evidence type="ECO:0000259" key="7">
    <source>
        <dbReference type="PROSITE" id="PS50885"/>
    </source>
</evidence>
<evidence type="ECO:0000256" key="4">
    <source>
        <dbReference type="PROSITE-ProRule" id="PRU00284"/>
    </source>
</evidence>
<dbReference type="GO" id="GO:0006935">
    <property type="term" value="P:chemotaxis"/>
    <property type="evidence" value="ECO:0007669"/>
    <property type="project" value="UniProtKB-ARBA"/>
</dbReference>
<dbReference type="KEGG" id="cfon:HZU75_03235"/>
<dbReference type="SUPFAM" id="SSF58104">
    <property type="entry name" value="Methyl-accepting chemotaxis protein (MCP) signaling domain"/>
    <property type="match status" value="1"/>
</dbReference>
<feature type="domain" description="HAMP" evidence="7">
    <location>
        <begin position="219"/>
        <end position="273"/>
    </location>
</feature>
<evidence type="ECO:0000256" key="2">
    <source>
        <dbReference type="ARBA" id="ARBA00023224"/>
    </source>
</evidence>
<dbReference type="SMART" id="SM00283">
    <property type="entry name" value="MA"/>
    <property type="match status" value="1"/>
</dbReference>
<proteinExistence type="inferred from homology"/>
<name>A0A7D5Z4V0_9NEIS</name>
<dbReference type="RefSeq" id="WP_180307762.1">
    <property type="nucleotide sequence ID" value="NZ_CP058952.1"/>
</dbReference>
<accession>A0A7D5Z4V0</accession>
<keyword evidence="5" id="KW-0812">Transmembrane</keyword>
<evidence type="ECO:0000256" key="3">
    <source>
        <dbReference type="ARBA" id="ARBA00029447"/>
    </source>
</evidence>
<organism evidence="8 9">
    <name type="scientific">Chitinibacter fontanus</name>
    <dbReference type="NCBI Taxonomy" id="1737446"/>
    <lineage>
        <taxon>Bacteria</taxon>
        <taxon>Pseudomonadati</taxon>
        <taxon>Pseudomonadota</taxon>
        <taxon>Betaproteobacteria</taxon>
        <taxon>Neisseriales</taxon>
        <taxon>Chitinibacteraceae</taxon>
        <taxon>Chitinibacter</taxon>
    </lineage>
</organism>
<dbReference type="Pfam" id="PF00672">
    <property type="entry name" value="HAMP"/>
    <property type="match status" value="1"/>
</dbReference>
<dbReference type="AlphaFoldDB" id="A0A7D5Z4V0"/>
<feature type="transmembrane region" description="Helical" evidence="5">
    <location>
        <begin position="196"/>
        <end position="222"/>
    </location>
</feature>
<dbReference type="CDD" id="cd11386">
    <property type="entry name" value="MCP_signal"/>
    <property type="match status" value="1"/>
</dbReference>
<dbReference type="Gene3D" id="1.10.287.950">
    <property type="entry name" value="Methyl-accepting chemotaxis protein"/>
    <property type="match status" value="1"/>
</dbReference>
<dbReference type="SMART" id="SM00304">
    <property type="entry name" value="HAMP"/>
    <property type="match status" value="2"/>
</dbReference>
<comment type="subcellular location">
    <subcellularLocation>
        <location evidence="1">Membrane</location>
    </subcellularLocation>
</comment>
<dbReference type="GO" id="GO:0007165">
    <property type="term" value="P:signal transduction"/>
    <property type="evidence" value="ECO:0007669"/>
    <property type="project" value="UniProtKB-KW"/>
</dbReference>
<feature type="domain" description="Methyl-accepting transducer" evidence="6">
    <location>
        <begin position="278"/>
        <end position="514"/>
    </location>
</feature>
<dbReference type="EMBL" id="CP058952">
    <property type="protein sequence ID" value="QLI80622.1"/>
    <property type="molecule type" value="Genomic_DNA"/>
</dbReference>
<evidence type="ECO:0000313" key="8">
    <source>
        <dbReference type="EMBL" id="QLI80622.1"/>
    </source>
</evidence>
<dbReference type="PROSITE" id="PS50885">
    <property type="entry name" value="HAMP"/>
    <property type="match status" value="1"/>
</dbReference>
<keyword evidence="5" id="KW-0472">Membrane</keyword>
<dbReference type="GO" id="GO:0016020">
    <property type="term" value="C:membrane"/>
    <property type="evidence" value="ECO:0007669"/>
    <property type="project" value="UniProtKB-SubCell"/>
</dbReference>
<dbReference type="InterPro" id="IPR004089">
    <property type="entry name" value="MCPsignal_dom"/>
</dbReference>
<dbReference type="CDD" id="cd06225">
    <property type="entry name" value="HAMP"/>
    <property type="match status" value="1"/>
</dbReference>
<dbReference type="PANTHER" id="PTHR32089">
    <property type="entry name" value="METHYL-ACCEPTING CHEMOTAXIS PROTEIN MCPB"/>
    <property type="match status" value="1"/>
</dbReference>
<dbReference type="FunFam" id="1.10.287.950:FF:000001">
    <property type="entry name" value="Methyl-accepting chemotaxis sensory transducer"/>
    <property type="match status" value="1"/>
</dbReference>
<dbReference type="Pfam" id="PF00015">
    <property type="entry name" value="MCPsignal"/>
    <property type="match status" value="1"/>
</dbReference>
<keyword evidence="2 4" id="KW-0807">Transducer</keyword>
<keyword evidence="9" id="KW-1185">Reference proteome</keyword>
<evidence type="ECO:0000256" key="1">
    <source>
        <dbReference type="ARBA" id="ARBA00004370"/>
    </source>
</evidence>
<gene>
    <name evidence="8" type="ORF">HZU75_03235</name>
</gene>
<sequence>MLLLSKLNLRLKLQVAFLLVSLLTVGVFTTQAIIAAKKNALAEVDAKLNSVALSYPYFIGPNYHNQLPPREQVNLAAKRKEAEYLTGIVKTLGVEYVYSFIVRDGKVFYTTASLSAEQLKDPKIDFYLKPSDVPETDGATLLAQQTGQAQFSENVSPEYGFLRSILMPVKTATGDTYVVGVDVDANKVNHAVNQAMLSAGLIGLIMLIIAALVSLILGNAIAQPLRRLRDMMESLTTGNGDLTIQLPVTSQDEIGQIATHVNTFMAQLRQMFITVRDDTVRLTNGVQSIDQMTHKLSQDAHSQSEMATATAATIEQITVSISHIAQNTQDAESVVSHTGNMSQQAAQTVITAANEVNQIAEQIADLAGAMNELEQHSVEISGIVTVIKEIADQTNLLALNAAIEAARAGEQGRGFAIVADEVRKLAERSGQATVEITGKIDAMRTQSQLACQNMSSTHDAVSSSVQQSQSAAAQIRQIQGQMQEVVQRIRDISEATNEQSIATTEMAQSAERISNMAQDGNQSLQTARGVISNLNAMAEQLRQMIARFKL</sequence>